<dbReference type="Proteomes" id="UP000005723">
    <property type="component" value="Unassembled WGS sequence"/>
</dbReference>
<name>D4E5J0_SEROD</name>
<accession>D4E5J0</accession>
<evidence type="ECO:0000313" key="3">
    <source>
        <dbReference type="Proteomes" id="UP000005723"/>
    </source>
</evidence>
<keyword evidence="3" id="KW-1185">Reference proteome</keyword>
<evidence type="ECO:0000313" key="2">
    <source>
        <dbReference type="EMBL" id="EFE95006.1"/>
    </source>
</evidence>
<comment type="caution">
    <text evidence="2">The sequence shown here is derived from an EMBL/GenBank/DDBJ whole genome shotgun (WGS) entry which is preliminary data.</text>
</comment>
<evidence type="ECO:0000256" key="1">
    <source>
        <dbReference type="SAM" id="MobiDB-lite"/>
    </source>
</evidence>
<dbReference type="AlphaFoldDB" id="D4E5J0"/>
<organism evidence="2 3">
    <name type="scientific">Serratia odorifera DSM 4582</name>
    <dbReference type="NCBI Taxonomy" id="667129"/>
    <lineage>
        <taxon>Bacteria</taxon>
        <taxon>Pseudomonadati</taxon>
        <taxon>Pseudomonadota</taxon>
        <taxon>Gammaproteobacteria</taxon>
        <taxon>Enterobacterales</taxon>
        <taxon>Yersiniaceae</taxon>
        <taxon>Serratia</taxon>
    </lineage>
</organism>
<proteinExistence type="predicted"/>
<protein>
    <submittedName>
        <fullName evidence="2">Uncharacterized protein</fullName>
    </submittedName>
</protein>
<dbReference type="HOGENOM" id="CLU_3047936_0_0_6"/>
<gene>
    <name evidence="2" type="ORF">HMPREF0758_3440</name>
</gene>
<sequence>MRCNVWHVPATGCCDIGRKPPAVPSSHILQAKKTGRPAAGGWFIRTRSRNGRRG</sequence>
<dbReference type="EMBL" id="ADBY01000050">
    <property type="protein sequence ID" value="EFE95006.1"/>
    <property type="molecule type" value="Genomic_DNA"/>
</dbReference>
<feature type="region of interest" description="Disordered" evidence="1">
    <location>
        <begin position="32"/>
        <end position="54"/>
    </location>
</feature>
<reference evidence="2 3" key="1">
    <citation type="submission" date="2010-01" db="EMBL/GenBank/DDBJ databases">
        <authorList>
            <person name="Muzny D."/>
            <person name="Qin X."/>
            <person name="Deng J."/>
            <person name="Jiang H."/>
            <person name="Liu Y."/>
            <person name="Qu J."/>
            <person name="Song X.-Z."/>
            <person name="Zhang L."/>
            <person name="Thornton R."/>
            <person name="Coyle M."/>
            <person name="Francisco L."/>
            <person name="Jackson L."/>
            <person name="Javaid M."/>
            <person name="Korchina V."/>
            <person name="Kovar C."/>
            <person name="Mata R."/>
            <person name="Mathew T."/>
            <person name="Ngo R."/>
            <person name="Nguyen L."/>
            <person name="Nguyen N."/>
            <person name="Okwuonu G."/>
            <person name="Ongeri F."/>
            <person name="Pham C."/>
            <person name="Simmons D."/>
            <person name="Wilczek-Boney K."/>
            <person name="Hale W."/>
            <person name="Jakkamsetti A."/>
            <person name="Pham P."/>
            <person name="Ruth R."/>
            <person name="San Lucas F."/>
            <person name="Warren J."/>
            <person name="Zhang J."/>
            <person name="Zhao Z."/>
            <person name="Zhou C."/>
            <person name="Zhu D."/>
            <person name="Lee S."/>
            <person name="Bess C."/>
            <person name="Blankenburg K."/>
            <person name="Forbes L."/>
            <person name="Fu Q."/>
            <person name="Gubbala S."/>
            <person name="Hirani K."/>
            <person name="Jayaseelan J.C."/>
            <person name="Lara F."/>
            <person name="Munidasa M."/>
            <person name="Palculict T."/>
            <person name="Patil S."/>
            <person name="Pu L.-L."/>
            <person name="Saada N."/>
            <person name="Tang L."/>
            <person name="Weissenberger G."/>
            <person name="Zhu Y."/>
            <person name="Hemphill L."/>
            <person name="Shang Y."/>
            <person name="Youmans B."/>
            <person name="Ayvaz T."/>
            <person name="Ross M."/>
            <person name="Santibanez J."/>
            <person name="Aqrawi P."/>
            <person name="Gross S."/>
            <person name="Joshi V."/>
            <person name="Fowler G."/>
            <person name="Nazareth L."/>
            <person name="Reid J."/>
            <person name="Worley K."/>
            <person name="Petrosino J."/>
            <person name="Highlander S."/>
            <person name="Gibbs R."/>
        </authorList>
    </citation>
    <scope>NUCLEOTIDE SEQUENCE [LARGE SCALE GENOMIC DNA]</scope>
    <source>
        <strain evidence="2 3">DSM 4582</strain>
    </source>
</reference>